<evidence type="ECO:0000259" key="6">
    <source>
        <dbReference type="PROSITE" id="PS50249"/>
    </source>
</evidence>
<dbReference type="GO" id="GO:0008235">
    <property type="term" value="F:metalloexopeptidase activity"/>
    <property type="evidence" value="ECO:0007669"/>
    <property type="project" value="TreeGrafter"/>
</dbReference>
<dbReference type="CDD" id="cd08070">
    <property type="entry name" value="MPN_like"/>
    <property type="match status" value="1"/>
</dbReference>
<evidence type="ECO:0000256" key="4">
    <source>
        <dbReference type="ARBA" id="ARBA00022833"/>
    </source>
</evidence>
<dbReference type="InterPro" id="IPR028090">
    <property type="entry name" value="JAB_dom_prok"/>
</dbReference>
<evidence type="ECO:0000313" key="7">
    <source>
        <dbReference type="EMBL" id="TYR76218.1"/>
    </source>
</evidence>
<protein>
    <submittedName>
        <fullName evidence="7">M67 family metallopeptidase</fullName>
    </submittedName>
</protein>
<keyword evidence="1" id="KW-0645">Protease</keyword>
<reference evidence="7 8" key="1">
    <citation type="submission" date="2019-08" db="EMBL/GenBank/DDBJ databases">
        <title>Bacillus genomes from the desert of Cuatro Cienegas, Coahuila.</title>
        <authorList>
            <person name="Olmedo-Alvarez G."/>
        </authorList>
    </citation>
    <scope>NUCLEOTIDE SEQUENCE [LARGE SCALE GENOMIC DNA]</scope>
    <source>
        <strain evidence="7 8">CH40_1T</strain>
    </source>
</reference>
<dbReference type="Gene3D" id="3.40.140.10">
    <property type="entry name" value="Cytidine Deaminase, domain 2"/>
    <property type="match status" value="1"/>
</dbReference>
<dbReference type="InterPro" id="IPR051929">
    <property type="entry name" value="VirAsm_ModProt"/>
</dbReference>
<dbReference type="EMBL" id="VTEH01000004">
    <property type="protein sequence ID" value="TYR76218.1"/>
    <property type="molecule type" value="Genomic_DNA"/>
</dbReference>
<organism evidence="7 8">
    <name type="scientific">Rossellomorea vietnamensis</name>
    <dbReference type="NCBI Taxonomy" id="218284"/>
    <lineage>
        <taxon>Bacteria</taxon>
        <taxon>Bacillati</taxon>
        <taxon>Bacillota</taxon>
        <taxon>Bacilli</taxon>
        <taxon>Bacillales</taxon>
        <taxon>Bacillaceae</taxon>
        <taxon>Rossellomorea</taxon>
    </lineage>
</organism>
<accession>A0A5D4KG10</accession>
<evidence type="ECO:0000256" key="2">
    <source>
        <dbReference type="ARBA" id="ARBA00022723"/>
    </source>
</evidence>
<gene>
    <name evidence="7" type="ORF">FZC79_07885</name>
</gene>
<comment type="caution">
    <text evidence="7">The sequence shown here is derived from an EMBL/GenBank/DDBJ whole genome shotgun (WGS) entry which is preliminary data.</text>
</comment>
<sequence length="120" mass="13782">MIKHCQREFPFEACGLLSGKNGKVLTLWKMKNMKKSKTEFAIDIEEMKRTFKKMKQKGEEFNGIYHSHPSAAPFPSKTDIKYASYPEAAYFILSLKGKEPAVRCYSIKGRRALPISVRAF</sequence>
<dbReference type="GO" id="GO:0008270">
    <property type="term" value="F:zinc ion binding"/>
    <property type="evidence" value="ECO:0007669"/>
    <property type="project" value="TreeGrafter"/>
</dbReference>
<evidence type="ECO:0000256" key="1">
    <source>
        <dbReference type="ARBA" id="ARBA00022670"/>
    </source>
</evidence>
<evidence type="ECO:0000256" key="5">
    <source>
        <dbReference type="ARBA" id="ARBA00023049"/>
    </source>
</evidence>
<dbReference type="Pfam" id="PF14464">
    <property type="entry name" value="Prok-JAB"/>
    <property type="match status" value="1"/>
</dbReference>
<dbReference type="PANTHER" id="PTHR34858">
    <property type="entry name" value="CYSO-CYSTEINE PEPTIDASE"/>
    <property type="match status" value="1"/>
</dbReference>
<dbReference type="SUPFAM" id="SSF102712">
    <property type="entry name" value="JAB1/MPN domain"/>
    <property type="match status" value="1"/>
</dbReference>
<dbReference type="Proteomes" id="UP000323317">
    <property type="component" value="Unassembled WGS sequence"/>
</dbReference>
<dbReference type="SMART" id="SM00232">
    <property type="entry name" value="JAB_MPN"/>
    <property type="match status" value="1"/>
</dbReference>
<dbReference type="AlphaFoldDB" id="A0A5D4KG10"/>
<keyword evidence="5" id="KW-0482">Metalloprotease</keyword>
<keyword evidence="3" id="KW-0378">Hydrolase</keyword>
<dbReference type="InterPro" id="IPR000555">
    <property type="entry name" value="JAMM/MPN+_dom"/>
</dbReference>
<evidence type="ECO:0000313" key="8">
    <source>
        <dbReference type="Proteomes" id="UP000323317"/>
    </source>
</evidence>
<name>A0A5D4KG10_9BACI</name>
<dbReference type="PANTHER" id="PTHR34858:SF1">
    <property type="entry name" value="CYSO-CYSTEINE PEPTIDASE"/>
    <property type="match status" value="1"/>
</dbReference>
<dbReference type="PROSITE" id="PS50249">
    <property type="entry name" value="MPN"/>
    <property type="match status" value="1"/>
</dbReference>
<proteinExistence type="predicted"/>
<evidence type="ECO:0000256" key="3">
    <source>
        <dbReference type="ARBA" id="ARBA00022801"/>
    </source>
</evidence>
<feature type="domain" description="MPN" evidence="6">
    <location>
        <begin position="1"/>
        <end position="111"/>
    </location>
</feature>
<dbReference type="InterPro" id="IPR037518">
    <property type="entry name" value="MPN"/>
</dbReference>
<keyword evidence="2" id="KW-0479">Metal-binding</keyword>
<dbReference type="GO" id="GO:0006508">
    <property type="term" value="P:proteolysis"/>
    <property type="evidence" value="ECO:0007669"/>
    <property type="project" value="UniProtKB-KW"/>
</dbReference>
<keyword evidence="4" id="KW-0862">Zinc</keyword>